<evidence type="ECO:0000256" key="18">
    <source>
        <dbReference type="ARBA" id="ARBA00022833"/>
    </source>
</evidence>
<dbReference type="Gene3D" id="2.60.40.4100">
    <property type="entry name" value="Zona pellucida, ZP-C domain"/>
    <property type="match status" value="1"/>
</dbReference>
<evidence type="ECO:0000256" key="14">
    <source>
        <dbReference type="ARBA" id="ARBA00022723"/>
    </source>
</evidence>
<evidence type="ECO:0000256" key="23">
    <source>
        <dbReference type="ARBA" id="ARBA00023180"/>
    </source>
</evidence>
<dbReference type="GO" id="GO:0006397">
    <property type="term" value="P:mRNA processing"/>
    <property type="evidence" value="ECO:0007669"/>
    <property type="project" value="UniProtKB-KW"/>
</dbReference>
<keyword evidence="23" id="KW-0325">Glycoprotein</keyword>
<keyword evidence="7" id="KW-1003">Cell membrane</keyword>
<dbReference type="SMART" id="SM00241">
    <property type="entry name" value="ZP"/>
    <property type="match status" value="1"/>
</dbReference>
<keyword evidence="13" id="KW-0812">Transmembrane</keyword>
<keyword evidence="14 28" id="KW-0479">Metal-binding</keyword>
<evidence type="ECO:0000256" key="26">
    <source>
        <dbReference type="ARBA" id="ARBA00030824"/>
    </source>
</evidence>
<keyword evidence="22" id="KW-1015">Disulfide bond</keyword>
<keyword evidence="12" id="KW-0165">Cleavage on pair of basic residues</keyword>
<comment type="similarity">
    <text evidence="27">Belongs to the muscleblind family.</text>
</comment>
<dbReference type="FunFam" id="2.60.40.3210:FF:000001">
    <property type="entry name" value="Zona pellucida sperm-binding protein 3"/>
    <property type="match status" value="1"/>
</dbReference>
<keyword evidence="15" id="KW-0732">Signal</keyword>
<keyword evidence="18 28" id="KW-0862">Zinc</keyword>
<dbReference type="Proteomes" id="UP001187415">
    <property type="component" value="Unassembled WGS sequence"/>
</dbReference>
<dbReference type="Pfam" id="PF14608">
    <property type="entry name" value="zf-CCCH_2"/>
    <property type="match status" value="2"/>
</dbReference>
<feature type="domain" description="ZP" evidence="31">
    <location>
        <begin position="113"/>
        <end position="371"/>
    </location>
</feature>
<evidence type="ECO:0000256" key="4">
    <source>
        <dbReference type="ARBA" id="ARBA00004498"/>
    </source>
</evidence>
<keyword evidence="8" id="KW-0963">Cytoplasm</keyword>
<dbReference type="SMART" id="SM00356">
    <property type="entry name" value="ZnF_C3H1"/>
    <property type="match status" value="4"/>
</dbReference>
<reference evidence="32" key="1">
    <citation type="submission" date="2023-07" db="EMBL/GenBank/DDBJ databases">
        <title>Chromosome-level Genome Assembly of Striped Snakehead (Channa striata).</title>
        <authorList>
            <person name="Liu H."/>
        </authorList>
    </citation>
    <scope>NUCLEOTIDE SEQUENCE</scope>
    <source>
        <strain evidence="32">Gz</strain>
        <tissue evidence="32">Muscle</tissue>
    </source>
</reference>
<dbReference type="EMBL" id="JAUPFM010000003">
    <property type="protein sequence ID" value="KAK2856841.1"/>
    <property type="molecule type" value="Genomic_DNA"/>
</dbReference>
<keyword evidence="20" id="KW-1133">Transmembrane helix</keyword>
<feature type="compositionally biased region" description="Polar residues" evidence="29">
    <location>
        <begin position="8"/>
        <end position="21"/>
    </location>
</feature>
<evidence type="ECO:0000259" key="31">
    <source>
        <dbReference type="PROSITE" id="PS51034"/>
    </source>
</evidence>
<evidence type="ECO:0000256" key="6">
    <source>
        <dbReference type="ARBA" id="ARBA00017980"/>
    </source>
</evidence>
<evidence type="ECO:0000256" key="2">
    <source>
        <dbReference type="ARBA" id="ARBA00004251"/>
    </source>
</evidence>
<dbReference type="GO" id="GO:0005654">
    <property type="term" value="C:nucleoplasm"/>
    <property type="evidence" value="ECO:0007669"/>
    <property type="project" value="TreeGrafter"/>
</dbReference>
<evidence type="ECO:0000256" key="7">
    <source>
        <dbReference type="ARBA" id="ARBA00022475"/>
    </source>
</evidence>
<dbReference type="PANTHER" id="PTHR12675:SF4">
    <property type="entry name" value="MUSCLEBLIND-LIKE PROTEIN 2"/>
    <property type="match status" value="1"/>
</dbReference>
<evidence type="ECO:0000256" key="10">
    <source>
        <dbReference type="ARBA" id="ARBA00022530"/>
    </source>
</evidence>
<dbReference type="GO" id="GO:0005737">
    <property type="term" value="C:cytoplasm"/>
    <property type="evidence" value="ECO:0007669"/>
    <property type="project" value="UniProtKB-SubCell"/>
</dbReference>
<feature type="zinc finger region" description="C3H1-type" evidence="28">
    <location>
        <begin position="796"/>
        <end position="822"/>
    </location>
</feature>
<sequence>MPHVKTSLEVSTSPQTTNQQRDPGRYQLRSNRLRSPAFNRQKPLKPLVEPSVQSLHGSEAGGLTSDQLASMETGLDLEQLPGQLPDLSSPVEQKSKVVVQSEQRASADSVAVHCGEGEVTLRVNQNFLGNGQLIRPGDLTLGGCAALHTADHILQFRAELHSCGSTTLMTEDTLIYTFSLMYFPTPIGNTFILKTNPAEVLIECRYRRRQYVSSNTVRPTWKPFASNVLAEQQLHFSLSLMAEDWTSQRASSVYNLSDVMHVEVSVLNRHHVPLRVYADSCVATATPDPNSQPRYAFVGNHGCLTDAKLTGAKSYFMQRSQEDKLHFQLKAFRFHQDPRNSLYITCLLKATTVSVPISSEHKACSFLTEADRWVASGGDNKVCGCCETSCGEQRRKRSLPADVVEGRPADLQWLGTDALGPVLLDNILRLTELSEHPPKPVSRVAIRASSHPSMALLCGGVAVLAVMLAFMCPEACSWKETVSSPSRGQFLFFFAVLLRTVGPTPNETALSRSGVAAEVQLDVTGSSSDHGQKVPCETTSLLEDPWAFLKSSQFFLCSPPQRIASSFNFVALQQPNSTASGADMALNISSIRDTKWLTLEVCRQFQRGTCSRSDEECKFAHPPKSCQVENGRVIACFDSLKGRCTRENCKYLHPPAHLKTQLEINGRNNLIQQKTAAAMLAQQMQFMIPGTTMQPVQTFPVSQGLGSSAGLSYTPYLTPMSHSMGLVPTDILPTTSVIVPGSPPVSVTTGSSSSQKLLRTDKLEVCREFQRGNCARGETDCRFAHPSDSPMIDTSDNTVTVCMDYIKSRCSREKCKYFHPPAHLQAKIKAAQHQASQTAVAAQAAATAAAMAFPHGVLQPLPKRPALEKSNGASSLFNPSVLHYQQALANAQLQQPAFFPTGSVLCMTPASSLVPMMYSATPATVSAATTPATSVPYAATAPANQIILK</sequence>
<evidence type="ECO:0000256" key="28">
    <source>
        <dbReference type="PROSITE-ProRule" id="PRU00723"/>
    </source>
</evidence>
<dbReference type="InterPro" id="IPR048290">
    <property type="entry name" value="ZP_chr"/>
</dbReference>
<feature type="domain" description="C3H1-type" evidence="30">
    <location>
        <begin position="760"/>
        <end position="788"/>
    </location>
</feature>
<evidence type="ECO:0000256" key="22">
    <source>
        <dbReference type="ARBA" id="ARBA00023157"/>
    </source>
</evidence>
<evidence type="ECO:0000256" key="16">
    <source>
        <dbReference type="ARBA" id="ARBA00022737"/>
    </source>
</evidence>
<dbReference type="GO" id="GO:0043484">
    <property type="term" value="P:regulation of RNA splicing"/>
    <property type="evidence" value="ECO:0007669"/>
    <property type="project" value="TreeGrafter"/>
</dbReference>
<dbReference type="InterPro" id="IPR000571">
    <property type="entry name" value="Znf_CCCH"/>
</dbReference>
<evidence type="ECO:0000256" key="15">
    <source>
        <dbReference type="ARBA" id="ARBA00022729"/>
    </source>
</evidence>
<evidence type="ECO:0000256" key="24">
    <source>
        <dbReference type="ARBA" id="ARBA00023187"/>
    </source>
</evidence>
<dbReference type="Gene3D" id="2.60.40.3210">
    <property type="entry name" value="Zona pellucida, ZP-N domain"/>
    <property type="match status" value="1"/>
</dbReference>
<evidence type="ECO:0000256" key="17">
    <source>
        <dbReference type="ARBA" id="ARBA00022771"/>
    </source>
</evidence>
<dbReference type="InterPro" id="IPR055355">
    <property type="entry name" value="ZP-C"/>
</dbReference>
<accession>A0AA88T374</accession>
<evidence type="ECO:0000256" key="8">
    <source>
        <dbReference type="ARBA" id="ARBA00022490"/>
    </source>
</evidence>
<dbReference type="InterPro" id="IPR001507">
    <property type="entry name" value="ZP_dom"/>
</dbReference>
<evidence type="ECO:0000256" key="12">
    <source>
        <dbReference type="ARBA" id="ARBA00022685"/>
    </source>
</evidence>
<dbReference type="FunFam" id="2.60.40.4100:FF:000002">
    <property type="entry name" value="Zona pellucida sperm-binding protein 3"/>
    <property type="match status" value="1"/>
</dbReference>
<gene>
    <name evidence="32" type="ORF">Q5P01_005576</name>
</gene>
<feature type="region of interest" description="Disordered" evidence="29">
    <location>
        <begin position="1"/>
        <end position="63"/>
    </location>
</feature>
<dbReference type="InterPro" id="IPR042235">
    <property type="entry name" value="ZP-C_dom"/>
</dbReference>
<dbReference type="PANTHER" id="PTHR12675">
    <property type="entry name" value="MUSCLEBLIND-LIKE PROTEIN"/>
    <property type="match status" value="1"/>
</dbReference>
<keyword evidence="17 28" id="KW-0863">Zinc-finger</keyword>
<dbReference type="GO" id="GO:0008270">
    <property type="term" value="F:zinc ion binding"/>
    <property type="evidence" value="ECO:0007669"/>
    <property type="project" value="UniProtKB-KW"/>
</dbReference>
<feature type="domain" description="C3H1-type" evidence="30">
    <location>
        <begin position="796"/>
        <end position="822"/>
    </location>
</feature>
<keyword evidence="11" id="KW-0507">mRNA processing</keyword>
<dbReference type="GO" id="GO:0005886">
    <property type="term" value="C:plasma membrane"/>
    <property type="evidence" value="ECO:0007669"/>
    <property type="project" value="UniProtKB-SubCell"/>
</dbReference>
<evidence type="ECO:0000256" key="3">
    <source>
        <dbReference type="ARBA" id="ARBA00004496"/>
    </source>
</evidence>
<evidence type="ECO:0000256" key="13">
    <source>
        <dbReference type="ARBA" id="ARBA00022692"/>
    </source>
</evidence>
<dbReference type="InterPro" id="IPR054429">
    <property type="entry name" value="Znf-CCCH_Muscleblind-like"/>
</dbReference>
<keyword evidence="33" id="KW-1185">Reference proteome</keyword>
<feature type="zinc finger region" description="C3H1-type" evidence="28">
    <location>
        <begin position="760"/>
        <end position="788"/>
    </location>
</feature>
<dbReference type="PRINTS" id="PR00023">
    <property type="entry name" value="ZPELLUCIDA"/>
</dbReference>
<dbReference type="GO" id="GO:0003723">
    <property type="term" value="F:RNA binding"/>
    <property type="evidence" value="ECO:0007669"/>
    <property type="project" value="UniProtKB-KW"/>
</dbReference>
<dbReference type="FunFam" id="3.30.1370.210:FF:000002">
    <property type="entry name" value="Muscleblind-like 1 isoform 2"/>
    <property type="match status" value="1"/>
</dbReference>
<keyword evidence="25" id="KW-0539">Nucleus</keyword>
<evidence type="ECO:0000313" key="32">
    <source>
        <dbReference type="EMBL" id="KAK2856841.1"/>
    </source>
</evidence>
<evidence type="ECO:0000256" key="1">
    <source>
        <dbReference type="ARBA" id="ARBA00004123"/>
    </source>
</evidence>
<dbReference type="Pfam" id="PF00100">
    <property type="entry name" value="Zona_pellucida"/>
    <property type="match status" value="1"/>
</dbReference>
<comment type="caution">
    <text evidence="32">The sequence shown here is derived from an EMBL/GenBank/DDBJ whole genome shotgun (WGS) entry which is preliminary data.</text>
</comment>
<feature type="zinc finger region" description="C3H1-type" evidence="28">
    <location>
        <begin position="630"/>
        <end position="656"/>
    </location>
</feature>
<feature type="domain" description="C3H1-type" evidence="30">
    <location>
        <begin position="630"/>
        <end position="656"/>
    </location>
</feature>
<dbReference type="PROSITE" id="PS51034">
    <property type="entry name" value="ZP_2"/>
    <property type="match status" value="1"/>
</dbReference>
<keyword evidence="9" id="KW-0964">Secreted</keyword>
<proteinExistence type="inferred from homology"/>
<keyword evidence="16" id="KW-0677">Repeat</keyword>
<dbReference type="GO" id="GO:0008380">
    <property type="term" value="P:RNA splicing"/>
    <property type="evidence" value="ECO:0007669"/>
    <property type="project" value="UniProtKB-KW"/>
</dbReference>
<evidence type="ECO:0000256" key="20">
    <source>
        <dbReference type="ARBA" id="ARBA00022989"/>
    </source>
</evidence>
<dbReference type="AlphaFoldDB" id="A0AA88T374"/>
<keyword evidence="10" id="KW-0272">Extracellular matrix</keyword>
<evidence type="ECO:0000256" key="11">
    <source>
        <dbReference type="ARBA" id="ARBA00022664"/>
    </source>
</evidence>
<evidence type="ECO:0000256" key="29">
    <source>
        <dbReference type="SAM" id="MobiDB-lite"/>
    </source>
</evidence>
<feature type="zinc finger region" description="C3H1-type" evidence="28">
    <location>
        <begin position="596"/>
        <end position="624"/>
    </location>
</feature>
<keyword evidence="19" id="KW-0694">RNA-binding</keyword>
<evidence type="ECO:0000259" key="30">
    <source>
        <dbReference type="PROSITE" id="PS50103"/>
    </source>
</evidence>
<feature type="domain" description="C3H1-type" evidence="30">
    <location>
        <begin position="596"/>
        <end position="624"/>
    </location>
</feature>
<evidence type="ECO:0000256" key="21">
    <source>
        <dbReference type="ARBA" id="ARBA00023136"/>
    </source>
</evidence>
<comment type="subcellular location">
    <subcellularLocation>
        <location evidence="2">Cell membrane</location>
        <topology evidence="2">Single-pass type I membrane protein</topology>
    </subcellularLocation>
    <subcellularLocation>
        <location evidence="3">Cytoplasm</location>
    </subcellularLocation>
    <subcellularLocation>
        <location evidence="1">Nucleus</location>
    </subcellularLocation>
    <subcellularLocation>
        <location evidence="4">Secreted</location>
        <location evidence="4">Extracellular space</location>
        <location evidence="4">Extracellular matrix</location>
    </subcellularLocation>
</comment>
<evidence type="ECO:0000256" key="19">
    <source>
        <dbReference type="ARBA" id="ARBA00022884"/>
    </source>
</evidence>
<dbReference type="FunFam" id="3.30.1370.210:FF:000004">
    <property type="entry name" value="Muscleblind like splicing regulator 1"/>
    <property type="match status" value="1"/>
</dbReference>
<comment type="similarity">
    <text evidence="5">Belongs to the ZP domain family. ZPC subfamily.</text>
</comment>
<protein>
    <recommendedName>
        <fullName evidence="6">Zona pellucida sperm-binding protein 3</fullName>
    </recommendedName>
    <alternativeName>
        <fullName evidence="26">Zona pellucida glycoprotein 3</fullName>
    </alternativeName>
</protein>
<evidence type="ECO:0000256" key="5">
    <source>
        <dbReference type="ARBA" id="ARBA00006735"/>
    </source>
</evidence>
<evidence type="ECO:0000256" key="27">
    <source>
        <dbReference type="ARBA" id="ARBA00038226"/>
    </source>
</evidence>
<name>A0AA88T374_CHASR</name>
<keyword evidence="21" id="KW-0472">Membrane</keyword>
<evidence type="ECO:0000256" key="25">
    <source>
        <dbReference type="ARBA" id="ARBA00023242"/>
    </source>
</evidence>
<evidence type="ECO:0000313" key="33">
    <source>
        <dbReference type="Proteomes" id="UP001187415"/>
    </source>
</evidence>
<dbReference type="Gene3D" id="3.30.1370.210">
    <property type="match status" value="2"/>
</dbReference>
<dbReference type="Pfam" id="PF22628">
    <property type="entry name" value="zf-CCCH_10"/>
    <property type="match status" value="2"/>
</dbReference>
<keyword evidence="24" id="KW-0508">mRNA splicing</keyword>
<dbReference type="PROSITE" id="PS50103">
    <property type="entry name" value="ZF_C3H1"/>
    <property type="match status" value="4"/>
</dbReference>
<evidence type="ECO:0000256" key="9">
    <source>
        <dbReference type="ARBA" id="ARBA00022525"/>
    </source>
</evidence>
<organism evidence="32 33">
    <name type="scientific">Channa striata</name>
    <name type="common">Snakehead murrel</name>
    <name type="synonym">Ophicephalus striatus</name>
    <dbReference type="NCBI Taxonomy" id="64152"/>
    <lineage>
        <taxon>Eukaryota</taxon>
        <taxon>Metazoa</taxon>
        <taxon>Chordata</taxon>
        <taxon>Craniata</taxon>
        <taxon>Vertebrata</taxon>
        <taxon>Euteleostomi</taxon>
        <taxon>Actinopterygii</taxon>
        <taxon>Neopterygii</taxon>
        <taxon>Teleostei</taxon>
        <taxon>Neoteleostei</taxon>
        <taxon>Acanthomorphata</taxon>
        <taxon>Anabantaria</taxon>
        <taxon>Anabantiformes</taxon>
        <taxon>Channoidei</taxon>
        <taxon>Channidae</taxon>
        <taxon>Channa</taxon>
    </lineage>
</organism>